<dbReference type="InterPro" id="IPR039365">
    <property type="entry name" value="IS701-like"/>
</dbReference>
<evidence type="ECO:0000313" key="4">
    <source>
        <dbReference type="Proteomes" id="UP000005951"/>
    </source>
</evidence>
<accession>K8XYN1</accession>
<dbReference type="AlphaFoldDB" id="K8XYN1"/>
<feature type="compositionally biased region" description="Low complexity" evidence="1">
    <location>
        <begin position="345"/>
        <end position="359"/>
    </location>
</feature>
<proteinExistence type="predicted"/>
<dbReference type="Proteomes" id="UP000005951">
    <property type="component" value="Unassembled WGS sequence"/>
</dbReference>
<protein>
    <submittedName>
        <fullName evidence="3">Transposase</fullName>
    </submittedName>
</protein>
<comment type="caution">
    <text evidence="3">The sequence shown here is derived from an EMBL/GenBank/DDBJ whole genome shotgun (WGS) entry which is preliminary data.</text>
</comment>
<reference evidence="3 4" key="1">
    <citation type="journal article" date="2013" name="Genome Announc.">
        <title>Draft Genome Sequence of Rhodococcus opacus Strain M213 Shows a Diverse Catabolic Potential.</title>
        <authorList>
            <person name="Pathak A."/>
            <person name="Green S.J."/>
            <person name="Ogram A."/>
            <person name="Chauhan A."/>
        </authorList>
    </citation>
    <scope>NUCLEOTIDE SEQUENCE [LARGE SCALE GENOMIC DNA]</scope>
    <source>
        <strain evidence="3 4">M213</strain>
    </source>
</reference>
<feature type="domain" description="Transposase IS701-like DDE" evidence="2">
    <location>
        <begin position="20"/>
        <end position="231"/>
    </location>
</feature>
<organism evidence="3 4">
    <name type="scientific">Rhodococcus opacus M213</name>
    <dbReference type="NCBI Taxonomy" id="1129896"/>
    <lineage>
        <taxon>Bacteria</taxon>
        <taxon>Bacillati</taxon>
        <taxon>Actinomycetota</taxon>
        <taxon>Actinomycetes</taxon>
        <taxon>Mycobacteriales</taxon>
        <taxon>Nocardiaceae</taxon>
        <taxon>Rhodococcus</taxon>
    </lineage>
</organism>
<dbReference type="Pfam" id="PF13546">
    <property type="entry name" value="DDE_5"/>
    <property type="match status" value="1"/>
</dbReference>
<dbReference type="NCBIfam" id="NF033540">
    <property type="entry name" value="transpos_IS701"/>
    <property type="match status" value="1"/>
</dbReference>
<dbReference type="EMBL" id="AJYC02000019">
    <property type="protein sequence ID" value="EKT83422.1"/>
    <property type="molecule type" value="Genomic_DNA"/>
</dbReference>
<dbReference type="PANTHER" id="PTHR33627:SF1">
    <property type="entry name" value="TRANSPOSASE"/>
    <property type="match status" value="1"/>
</dbReference>
<feature type="region of interest" description="Disordered" evidence="1">
    <location>
        <begin position="332"/>
        <end position="366"/>
    </location>
</feature>
<evidence type="ECO:0000259" key="2">
    <source>
        <dbReference type="Pfam" id="PF13546"/>
    </source>
</evidence>
<dbReference type="PANTHER" id="PTHR33627">
    <property type="entry name" value="TRANSPOSASE"/>
    <property type="match status" value="1"/>
</dbReference>
<evidence type="ECO:0000313" key="3">
    <source>
        <dbReference type="EMBL" id="EKT83422.1"/>
    </source>
</evidence>
<gene>
    <name evidence="3" type="ORF">WSS_A07179</name>
</gene>
<name>K8XYN1_RHOOP</name>
<dbReference type="InterPro" id="IPR012337">
    <property type="entry name" value="RNaseH-like_sf"/>
</dbReference>
<dbReference type="InterPro" id="IPR038721">
    <property type="entry name" value="IS701-like_DDE_dom"/>
</dbReference>
<dbReference type="SUPFAM" id="SSF53098">
    <property type="entry name" value="Ribonuclease H-like"/>
    <property type="match status" value="1"/>
</dbReference>
<evidence type="ECO:0000256" key="1">
    <source>
        <dbReference type="SAM" id="MobiDB-lite"/>
    </source>
</evidence>
<sequence length="366" mass="40613">MVLDLVAAELEALHERISSRFARSEPRSRVREYVTGLVAGLERKNGWTLAERAGEMSPDGMQRLLRRADWDVDGVRDDVRDYVVERLGDPAGVLIVDDTGFLKKGTRSAGVQRQYSGTAGRVENCQIGVFLAYASGAGHALIDRELYLPESWTSDRDRCRAAGIGDEVEFATKPVLAQHMIERALDAQVPFSWATADEAYGQVKYLRVWLEERDISYVLATRLGGDVFTPDGRAGRADEMIAAIPPKQWRRISAGDGAHGRREYSWVRIPIRIAWAPGRGHWLLARRSLSDPTEIAYYICAGPRRTTLTELATVAGSRWRVEECFQQAKNEAGLDQSRYAPTGPGTPTSPCRCSPSPGSQARKPKP</sequence>